<reference evidence="2" key="2">
    <citation type="submission" date="2020-09" db="EMBL/GenBank/DDBJ databases">
        <authorList>
            <person name="Sun Q."/>
            <person name="Zhou Y."/>
        </authorList>
    </citation>
    <scope>NUCLEOTIDE SEQUENCE</scope>
    <source>
        <strain evidence="2">CGMCC 1.12408</strain>
    </source>
</reference>
<keyword evidence="3" id="KW-1185">Reference proteome</keyword>
<dbReference type="EMBL" id="BMEY01000004">
    <property type="protein sequence ID" value="GGA68004.1"/>
    <property type="molecule type" value="Genomic_DNA"/>
</dbReference>
<dbReference type="InterPro" id="IPR020138">
    <property type="entry name" value="Uncharacterised_YqzF"/>
</dbReference>
<keyword evidence="1" id="KW-0812">Transmembrane</keyword>
<evidence type="ECO:0000313" key="2">
    <source>
        <dbReference type="EMBL" id="GGA68004.1"/>
    </source>
</evidence>
<feature type="transmembrane region" description="Helical" evidence="1">
    <location>
        <begin position="41"/>
        <end position="62"/>
    </location>
</feature>
<evidence type="ECO:0000256" key="1">
    <source>
        <dbReference type="SAM" id="Phobius"/>
    </source>
</evidence>
<dbReference type="Proteomes" id="UP000613512">
    <property type="component" value="Unassembled WGS sequence"/>
</dbReference>
<keyword evidence="1" id="KW-0472">Membrane</keyword>
<dbReference type="AlphaFoldDB" id="A0A916RSC8"/>
<dbReference type="RefSeq" id="WP_188383587.1">
    <property type="nucleotide sequence ID" value="NZ_BMEY01000004.1"/>
</dbReference>
<reference evidence="2" key="1">
    <citation type="journal article" date="2014" name="Int. J. Syst. Evol. Microbiol.">
        <title>Complete genome sequence of Corynebacterium casei LMG S-19264T (=DSM 44701T), isolated from a smear-ripened cheese.</title>
        <authorList>
            <consortium name="US DOE Joint Genome Institute (JGI-PGF)"/>
            <person name="Walter F."/>
            <person name="Albersmeier A."/>
            <person name="Kalinowski J."/>
            <person name="Ruckert C."/>
        </authorList>
    </citation>
    <scope>NUCLEOTIDE SEQUENCE</scope>
    <source>
        <strain evidence="2">CGMCC 1.12408</strain>
    </source>
</reference>
<evidence type="ECO:0008006" key="4">
    <source>
        <dbReference type="Google" id="ProtNLM"/>
    </source>
</evidence>
<name>A0A916RSC8_9BACI</name>
<dbReference type="Pfam" id="PF11118">
    <property type="entry name" value="DUF2627"/>
    <property type="match status" value="1"/>
</dbReference>
<comment type="caution">
    <text evidence="2">The sequence shown here is derived from an EMBL/GenBank/DDBJ whole genome shotgun (WGS) entry which is preliminary data.</text>
</comment>
<protein>
    <recommendedName>
        <fullName evidence="4">DUF2627 domain-containing protein</fullName>
    </recommendedName>
</protein>
<organism evidence="2 3">
    <name type="scientific">Ornithinibacillus halotolerans</name>
    <dbReference type="NCBI Taxonomy" id="1274357"/>
    <lineage>
        <taxon>Bacteria</taxon>
        <taxon>Bacillati</taxon>
        <taxon>Bacillota</taxon>
        <taxon>Bacilli</taxon>
        <taxon>Bacillales</taxon>
        <taxon>Bacillaceae</taxon>
        <taxon>Ornithinibacillus</taxon>
    </lineage>
</organism>
<accession>A0A916RSC8</accession>
<keyword evidence="1" id="KW-1133">Transmembrane helix</keyword>
<sequence>MVRLVAVLIIFIPGVIAAIGIKLMRDTLFDDFHPIFFHTGIQFTVGLILFLAGLAFLGGFIIHRDRKNQKVKKSKLKENR</sequence>
<gene>
    <name evidence="2" type="primary">yqzF</name>
    <name evidence="2" type="ORF">GCM10008025_09890</name>
</gene>
<evidence type="ECO:0000313" key="3">
    <source>
        <dbReference type="Proteomes" id="UP000613512"/>
    </source>
</evidence>
<proteinExistence type="predicted"/>